<keyword evidence="2 4" id="KW-0689">Ribosomal protein</keyword>
<dbReference type="Gene3D" id="6.20.370.70">
    <property type="match status" value="1"/>
</dbReference>
<comment type="similarity">
    <text evidence="1">Belongs to the eukaryotic ribosomal protein eL34 family.</text>
</comment>
<evidence type="ECO:0000256" key="2">
    <source>
        <dbReference type="ARBA" id="ARBA00022980"/>
    </source>
</evidence>
<dbReference type="GO" id="GO:0006412">
    <property type="term" value="P:translation"/>
    <property type="evidence" value="ECO:0007669"/>
    <property type="project" value="InterPro"/>
</dbReference>
<evidence type="ECO:0000256" key="3">
    <source>
        <dbReference type="ARBA" id="ARBA00023274"/>
    </source>
</evidence>
<organism evidence="4 5">
    <name type="scientific">Ananas comosus</name>
    <name type="common">Pineapple</name>
    <name type="synonym">Ananas ananas</name>
    <dbReference type="NCBI Taxonomy" id="4615"/>
    <lineage>
        <taxon>Eukaryota</taxon>
        <taxon>Viridiplantae</taxon>
        <taxon>Streptophyta</taxon>
        <taxon>Embryophyta</taxon>
        <taxon>Tracheophyta</taxon>
        <taxon>Spermatophyta</taxon>
        <taxon>Magnoliopsida</taxon>
        <taxon>Liliopsida</taxon>
        <taxon>Poales</taxon>
        <taxon>Bromeliaceae</taxon>
        <taxon>Bromelioideae</taxon>
        <taxon>Ananas</taxon>
    </lineage>
</organism>
<protein>
    <submittedName>
        <fullName evidence="4">60S ribosomal protein L34</fullName>
    </submittedName>
</protein>
<dbReference type="InterPro" id="IPR038562">
    <property type="entry name" value="Ribosomal_eL34_C_sf"/>
</dbReference>
<evidence type="ECO:0000313" key="5">
    <source>
        <dbReference type="Proteomes" id="UP000092600"/>
    </source>
</evidence>
<dbReference type="AlphaFoldDB" id="A0A199V1I1"/>
<name>A0A199V1I1_ANACO</name>
<reference evidence="4 5" key="1">
    <citation type="journal article" date="2016" name="DNA Res.">
        <title>The draft genome of MD-2 pineapple using hybrid error correction of long reads.</title>
        <authorList>
            <person name="Redwan R.M."/>
            <person name="Saidin A."/>
            <person name="Kumar S.V."/>
        </authorList>
    </citation>
    <scope>NUCLEOTIDE SEQUENCE [LARGE SCALE GENOMIC DNA]</scope>
    <source>
        <strain evidence="5">cv. MD2</strain>
        <tissue evidence="4">Leaf</tissue>
    </source>
</reference>
<gene>
    <name evidence="4" type="ORF">ACMD2_03247</name>
</gene>
<dbReference type="PRINTS" id="PR01250">
    <property type="entry name" value="RIBOSOMALL34"/>
</dbReference>
<evidence type="ECO:0000313" key="4">
    <source>
        <dbReference type="EMBL" id="OAY70746.1"/>
    </source>
</evidence>
<dbReference type="GO" id="GO:0005840">
    <property type="term" value="C:ribosome"/>
    <property type="evidence" value="ECO:0007669"/>
    <property type="project" value="UniProtKB-KW"/>
</dbReference>
<keyword evidence="3" id="KW-0687">Ribonucleoprotein</keyword>
<comment type="caution">
    <text evidence="4">The sequence shown here is derived from an EMBL/GenBank/DDBJ whole genome shotgun (WGS) entry which is preliminary data.</text>
</comment>
<dbReference type="PANTHER" id="PTHR10759">
    <property type="entry name" value="60S RIBOSOMAL PROTEIN L34"/>
    <property type="match status" value="1"/>
</dbReference>
<accession>A0A199V1I1</accession>
<dbReference type="Gene3D" id="6.20.340.10">
    <property type="match status" value="1"/>
</dbReference>
<dbReference type="GO" id="GO:0003735">
    <property type="term" value="F:structural constituent of ribosome"/>
    <property type="evidence" value="ECO:0007669"/>
    <property type="project" value="InterPro"/>
</dbReference>
<evidence type="ECO:0000256" key="1">
    <source>
        <dbReference type="ARBA" id="ARBA00009875"/>
    </source>
</evidence>
<proteinExistence type="inferred from homology"/>
<sequence length="113" mass="13333">MVQRLTYRKRRSCYATKLNQTRVVKTPGGRLVYQYTRKRASVPKCPIPHLRPAEYRRFRLSRNRRTSNRTYGGVLSGGAVIERIIRAFLFEERKIVKKVLKIQKAKEKPASKR</sequence>
<dbReference type="Proteomes" id="UP000092600">
    <property type="component" value="Unassembled WGS sequence"/>
</dbReference>
<dbReference type="Pfam" id="PF01199">
    <property type="entry name" value="Ribosomal_L34e"/>
    <property type="match status" value="1"/>
</dbReference>
<dbReference type="GO" id="GO:1990904">
    <property type="term" value="C:ribonucleoprotein complex"/>
    <property type="evidence" value="ECO:0007669"/>
    <property type="project" value="UniProtKB-KW"/>
</dbReference>
<dbReference type="STRING" id="4615.A0A199V1I1"/>
<dbReference type="EMBL" id="LSRQ01003777">
    <property type="protein sequence ID" value="OAY70746.1"/>
    <property type="molecule type" value="Genomic_DNA"/>
</dbReference>
<dbReference type="InterPro" id="IPR008195">
    <property type="entry name" value="Ribosomal_eL34"/>
</dbReference>